<evidence type="ECO:0000256" key="6">
    <source>
        <dbReference type="RuleBase" id="RU004453"/>
    </source>
</evidence>
<evidence type="ECO:0000313" key="9">
    <source>
        <dbReference type="EMBL" id="GEP43790.1"/>
    </source>
</evidence>
<evidence type="ECO:0000259" key="8">
    <source>
        <dbReference type="PROSITE" id="PS51910"/>
    </source>
</evidence>
<evidence type="ECO:0000256" key="3">
    <source>
        <dbReference type="ARBA" id="ARBA00022801"/>
    </source>
</evidence>
<dbReference type="InterPro" id="IPR050314">
    <property type="entry name" value="Glycosyl_Hydrlase_18"/>
</dbReference>
<dbReference type="Gene3D" id="3.40.5.30">
    <property type="entry name" value="(Trans)glycosidases - domain 2"/>
    <property type="match status" value="1"/>
</dbReference>
<keyword evidence="10" id="KW-1185">Reference proteome</keyword>
<reference evidence="9 10" key="1">
    <citation type="submission" date="2019-07" db="EMBL/GenBank/DDBJ databases">
        <title>Whole genome shotgun sequence of Brevifollis gellanilyticus NBRC 108608.</title>
        <authorList>
            <person name="Hosoyama A."/>
            <person name="Uohara A."/>
            <person name="Ohji S."/>
            <person name="Ichikawa N."/>
        </authorList>
    </citation>
    <scope>NUCLEOTIDE SEQUENCE [LARGE SCALE GENOMIC DNA]</scope>
    <source>
        <strain evidence="9 10">NBRC 108608</strain>
    </source>
</reference>
<evidence type="ECO:0000256" key="5">
    <source>
        <dbReference type="RuleBase" id="RU000489"/>
    </source>
</evidence>
<feature type="domain" description="GH18" evidence="8">
    <location>
        <begin position="26"/>
        <end position="322"/>
    </location>
</feature>
<dbReference type="GO" id="GO:0006032">
    <property type="term" value="P:chitin catabolic process"/>
    <property type="evidence" value="ECO:0007669"/>
    <property type="project" value="TreeGrafter"/>
</dbReference>
<keyword evidence="7" id="KW-0732">Signal</keyword>
<evidence type="ECO:0000256" key="4">
    <source>
        <dbReference type="ARBA" id="ARBA00023295"/>
    </source>
</evidence>
<dbReference type="InterPro" id="IPR017853">
    <property type="entry name" value="GH"/>
</dbReference>
<dbReference type="GO" id="GO:0005576">
    <property type="term" value="C:extracellular region"/>
    <property type="evidence" value="ECO:0007669"/>
    <property type="project" value="TreeGrafter"/>
</dbReference>
<dbReference type="PANTHER" id="PTHR11177">
    <property type="entry name" value="CHITINASE"/>
    <property type="match status" value="1"/>
</dbReference>
<comment type="caution">
    <text evidence="9">The sequence shown here is derived from an EMBL/GenBank/DDBJ whole genome shotgun (WGS) entry which is preliminary data.</text>
</comment>
<gene>
    <name evidence="9" type="ORF">BGE01nite_30810</name>
</gene>
<dbReference type="Proteomes" id="UP000321577">
    <property type="component" value="Unassembled WGS sequence"/>
</dbReference>
<dbReference type="GO" id="GO:0008061">
    <property type="term" value="F:chitin binding"/>
    <property type="evidence" value="ECO:0007669"/>
    <property type="project" value="InterPro"/>
</dbReference>
<feature type="chain" id="PRO_5021866803" description="chitinase" evidence="7">
    <location>
        <begin position="25"/>
        <end position="325"/>
    </location>
</feature>
<evidence type="ECO:0000256" key="1">
    <source>
        <dbReference type="ARBA" id="ARBA00000822"/>
    </source>
</evidence>
<protein>
    <recommendedName>
        <fullName evidence="2">chitinase</fullName>
        <ecNumber evidence="2">3.2.1.14</ecNumber>
    </recommendedName>
</protein>
<organism evidence="9 10">
    <name type="scientific">Brevifollis gellanilyticus</name>
    <dbReference type="NCBI Taxonomy" id="748831"/>
    <lineage>
        <taxon>Bacteria</taxon>
        <taxon>Pseudomonadati</taxon>
        <taxon>Verrucomicrobiota</taxon>
        <taxon>Verrucomicrobiia</taxon>
        <taxon>Verrucomicrobiales</taxon>
        <taxon>Verrucomicrobiaceae</taxon>
    </lineage>
</organism>
<dbReference type="GO" id="GO:0008843">
    <property type="term" value="F:endochitinase activity"/>
    <property type="evidence" value="ECO:0007669"/>
    <property type="project" value="UniProtKB-EC"/>
</dbReference>
<dbReference type="AlphaFoldDB" id="A0A512MAN0"/>
<dbReference type="Pfam" id="PF00704">
    <property type="entry name" value="Glyco_hydro_18"/>
    <property type="match status" value="1"/>
</dbReference>
<dbReference type="InterPro" id="IPR001223">
    <property type="entry name" value="Glyco_hydro18_cat"/>
</dbReference>
<evidence type="ECO:0000256" key="2">
    <source>
        <dbReference type="ARBA" id="ARBA00012729"/>
    </source>
</evidence>
<dbReference type="PANTHER" id="PTHR11177:SF317">
    <property type="entry name" value="CHITINASE 12-RELATED"/>
    <property type="match status" value="1"/>
</dbReference>
<feature type="signal peptide" evidence="7">
    <location>
        <begin position="1"/>
        <end position="24"/>
    </location>
</feature>
<name>A0A512MAN0_9BACT</name>
<keyword evidence="3 5" id="KW-0378">Hydrolase</keyword>
<keyword evidence="4 5" id="KW-0326">Glycosidase</keyword>
<dbReference type="InterPro" id="IPR011583">
    <property type="entry name" value="Chitinase_II/V-like_cat"/>
</dbReference>
<dbReference type="GO" id="GO:0005975">
    <property type="term" value="P:carbohydrate metabolic process"/>
    <property type="evidence" value="ECO:0007669"/>
    <property type="project" value="InterPro"/>
</dbReference>
<comment type="catalytic activity">
    <reaction evidence="1">
        <text>Random endo-hydrolysis of N-acetyl-beta-D-glucosaminide (1-&gt;4)-beta-linkages in chitin and chitodextrins.</text>
        <dbReference type="EC" id="3.2.1.14"/>
    </reaction>
</comment>
<dbReference type="EC" id="3.2.1.14" evidence="2"/>
<dbReference type="Gene3D" id="3.20.20.80">
    <property type="entry name" value="Glycosidases"/>
    <property type="match status" value="1"/>
</dbReference>
<dbReference type="OrthoDB" id="9775889at2"/>
<comment type="similarity">
    <text evidence="6">Belongs to the glycosyl hydrolase 18 family.</text>
</comment>
<dbReference type="SMART" id="SM00636">
    <property type="entry name" value="Glyco_18"/>
    <property type="match status" value="1"/>
</dbReference>
<accession>A0A512MAN0</accession>
<evidence type="ECO:0000313" key="10">
    <source>
        <dbReference type="Proteomes" id="UP000321577"/>
    </source>
</evidence>
<dbReference type="PROSITE" id="PS01095">
    <property type="entry name" value="GH18_1"/>
    <property type="match status" value="1"/>
</dbReference>
<dbReference type="EMBL" id="BKAG01000021">
    <property type="protein sequence ID" value="GEP43790.1"/>
    <property type="molecule type" value="Genomic_DNA"/>
</dbReference>
<dbReference type="SUPFAM" id="SSF51445">
    <property type="entry name" value="(Trans)glycosidases"/>
    <property type="match status" value="1"/>
</dbReference>
<evidence type="ECO:0000256" key="7">
    <source>
        <dbReference type="SAM" id="SignalP"/>
    </source>
</evidence>
<dbReference type="PROSITE" id="PS51910">
    <property type="entry name" value="GH18_2"/>
    <property type="match status" value="1"/>
</dbReference>
<proteinExistence type="inferred from homology"/>
<dbReference type="InterPro" id="IPR001579">
    <property type="entry name" value="Glyco_hydro_18_chit_AS"/>
</dbReference>
<sequence>MLMPNQRCVIAICALLLSAVLAQAQSKVVAYVPNWIDLGAFAKTIDYSRLTHVNVAFENPVNGEGELSFNPDNKVLIEKARAAGVKVLVSIGGGSASSEKKMRQRYFDLLKKARRSKFAAQFADYVVSHGFDGLDVDLEGPAINEDYGAFIDELATLLKPKGKLLTAALSQGYGGDNVPASVFAHFDFVNIMAYDATGPWDKEGSGQHSSLDFARSNVAWWLKRGLPKSKAVLGVPFYGYGFGKAYKSDEYSYADIIAAHPGAEKKDQVGETIWYNSIPTIKAKTQLVLDQDLAGIMIWSLNSDAPGDHSLLKAIDETLSPKSRQ</sequence>